<protein>
    <submittedName>
        <fullName evidence="1">Uncharacterized protein</fullName>
    </submittedName>
</protein>
<evidence type="ECO:0000313" key="1">
    <source>
        <dbReference type="EMBL" id="KZT19535.1"/>
    </source>
</evidence>
<dbReference type="InParanoid" id="A0A165NEM0"/>
<organism evidence="1 2">
    <name type="scientific">Neolentinus lepideus HHB14362 ss-1</name>
    <dbReference type="NCBI Taxonomy" id="1314782"/>
    <lineage>
        <taxon>Eukaryota</taxon>
        <taxon>Fungi</taxon>
        <taxon>Dikarya</taxon>
        <taxon>Basidiomycota</taxon>
        <taxon>Agaricomycotina</taxon>
        <taxon>Agaricomycetes</taxon>
        <taxon>Gloeophyllales</taxon>
        <taxon>Gloeophyllaceae</taxon>
        <taxon>Neolentinus</taxon>
    </lineage>
</organism>
<dbReference type="AlphaFoldDB" id="A0A165NEM0"/>
<gene>
    <name evidence="1" type="ORF">NEOLEDRAFT_946124</name>
</gene>
<name>A0A165NEM0_9AGAM</name>
<sequence>MHSVILDDYEHHVHACRICNTSGRPLWGPSNWQFLTGYISPDTLSQHFTGRLRRNHYETQRLFSYTIRPNVSYVPLMNWMFDNEMDSVIYLGLSRDDWQCRTCILAFIGSKLHLWWLSRSVQRVSMLLLKTAVSAIIASSRFFAILMLPDSTIYAHPLPLNRWTECLTAVCSRYEHVSPISRHAGLSGW</sequence>
<reference evidence="1 2" key="1">
    <citation type="journal article" date="2016" name="Mol. Biol. Evol.">
        <title>Comparative Genomics of Early-Diverging Mushroom-Forming Fungi Provides Insights into the Origins of Lignocellulose Decay Capabilities.</title>
        <authorList>
            <person name="Nagy L.G."/>
            <person name="Riley R."/>
            <person name="Tritt A."/>
            <person name="Adam C."/>
            <person name="Daum C."/>
            <person name="Floudas D."/>
            <person name="Sun H."/>
            <person name="Yadav J.S."/>
            <person name="Pangilinan J."/>
            <person name="Larsson K.H."/>
            <person name="Matsuura K."/>
            <person name="Barry K."/>
            <person name="Labutti K."/>
            <person name="Kuo R."/>
            <person name="Ohm R.A."/>
            <person name="Bhattacharya S.S."/>
            <person name="Shirouzu T."/>
            <person name="Yoshinaga Y."/>
            <person name="Martin F.M."/>
            <person name="Grigoriev I.V."/>
            <person name="Hibbett D.S."/>
        </authorList>
    </citation>
    <scope>NUCLEOTIDE SEQUENCE [LARGE SCALE GENOMIC DNA]</scope>
    <source>
        <strain evidence="1 2">HHB14362 ss-1</strain>
    </source>
</reference>
<accession>A0A165NEM0</accession>
<proteinExistence type="predicted"/>
<evidence type="ECO:0000313" key="2">
    <source>
        <dbReference type="Proteomes" id="UP000076761"/>
    </source>
</evidence>
<dbReference type="Proteomes" id="UP000076761">
    <property type="component" value="Unassembled WGS sequence"/>
</dbReference>
<keyword evidence="2" id="KW-1185">Reference proteome</keyword>
<dbReference type="EMBL" id="KV425639">
    <property type="protein sequence ID" value="KZT19535.1"/>
    <property type="molecule type" value="Genomic_DNA"/>
</dbReference>